<dbReference type="InterPro" id="IPR000700">
    <property type="entry name" value="PAS-assoc_C"/>
</dbReference>
<dbReference type="PROSITE" id="PS50887">
    <property type="entry name" value="GGDEF"/>
    <property type="match status" value="1"/>
</dbReference>
<dbReference type="Gene3D" id="3.30.450.20">
    <property type="entry name" value="PAS domain"/>
    <property type="match status" value="1"/>
</dbReference>
<gene>
    <name evidence="5" type="ORF">ACFODW_03195</name>
</gene>
<dbReference type="PROSITE" id="PS50112">
    <property type="entry name" value="PAS"/>
    <property type="match status" value="1"/>
</dbReference>
<dbReference type="InterPro" id="IPR043128">
    <property type="entry name" value="Rev_trsase/Diguanyl_cyclase"/>
</dbReference>
<keyword evidence="6" id="KW-1185">Reference proteome</keyword>
<dbReference type="Gene3D" id="3.20.20.450">
    <property type="entry name" value="EAL domain"/>
    <property type="match status" value="1"/>
</dbReference>
<dbReference type="CDD" id="cd01948">
    <property type="entry name" value="EAL"/>
    <property type="match status" value="1"/>
</dbReference>
<dbReference type="Pfam" id="PF13426">
    <property type="entry name" value="PAS_9"/>
    <property type="match status" value="1"/>
</dbReference>
<dbReference type="Proteomes" id="UP001595387">
    <property type="component" value="Unassembled WGS sequence"/>
</dbReference>
<dbReference type="PANTHER" id="PTHR44757:SF2">
    <property type="entry name" value="BIOFILM ARCHITECTURE MAINTENANCE PROTEIN MBAA"/>
    <property type="match status" value="1"/>
</dbReference>
<dbReference type="SUPFAM" id="SSF55073">
    <property type="entry name" value="Nucleotide cyclase"/>
    <property type="match status" value="1"/>
</dbReference>
<dbReference type="Pfam" id="PF00990">
    <property type="entry name" value="GGDEF"/>
    <property type="match status" value="1"/>
</dbReference>
<feature type="domain" description="PAC" evidence="2">
    <location>
        <begin position="86"/>
        <end position="138"/>
    </location>
</feature>
<dbReference type="PROSITE" id="PS50113">
    <property type="entry name" value="PAC"/>
    <property type="match status" value="1"/>
</dbReference>
<dbReference type="InterPro" id="IPR035965">
    <property type="entry name" value="PAS-like_dom_sf"/>
</dbReference>
<dbReference type="EMBL" id="JBHRRZ010000005">
    <property type="protein sequence ID" value="MFC2947371.1"/>
    <property type="molecule type" value="Genomic_DNA"/>
</dbReference>
<dbReference type="InterPro" id="IPR035919">
    <property type="entry name" value="EAL_sf"/>
</dbReference>
<evidence type="ECO:0000313" key="6">
    <source>
        <dbReference type="Proteomes" id="UP001595387"/>
    </source>
</evidence>
<dbReference type="SUPFAM" id="SSF55785">
    <property type="entry name" value="PYP-like sensor domain (PAS domain)"/>
    <property type="match status" value="1"/>
</dbReference>
<evidence type="ECO:0000259" key="2">
    <source>
        <dbReference type="PROSITE" id="PS50113"/>
    </source>
</evidence>
<dbReference type="Pfam" id="PF00563">
    <property type="entry name" value="EAL"/>
    <property type="match status" value="1"/>
</dbReference>
<protein>
    <submittedName>
        <fullName evidence="5">Bifunctional diguanylate cyclase/phosphodiesterase</fullName>
    </submittedName>
</protein>
<proteinExistence type="predicted"/>
<dbReference type="SUPFAM" id="SSF141868">
    <property type="entry name" value="EAL domain-like"/>
    <property type="match status" value="1"/>
</dbReference>
<dbReference type="Gene3D" id="3.30.70.270">
    <property type="match status" value="1"/>
</dbReference>
<accession>A0ABV7A2T1</accession>
<dbReference type="SMART" id="SM00052">
    <property type="entry name" value="EAL"/>
    <property type="match status" value="1"/>
</dbReference>
<feature type="domain" description="PAS" evidence="1">
    <location>
        <begin position="11"/>
        <end position="71"/>
    </location>
</feature>
<dbReference type="RefSeq" id="WP_390302886.1">
    <property type="nucleotide sequence ID" value="NZ_JBHRRZ010000005.1"/>
</dbReference>
<name>A0ABV7A2T1_9BACI</name>
<dbReference type="PROSITE" id="PS50883">
    <property type="entry name" value="EAL"/>
    <property type="match status" value="1"/>
</dbReference>
<organism evidence="5 6">
    <name type="scientific">Virgibacillus sediminis</name>
    <dbReference type="NCBI Taxonomy" id="202260"/>
    <lineage>
        <taxon>Bacteria</taxon>
        <taxon>Bacillati</taxon>
        <taxon>Bacillota</taxon>
        <taxon>Bacilli</taxon>
        <taxon>Bacillales</taxon>
        <taxon>Bacillaceae</taxon>
        <taxon>Virgibacillus</taxon>
    </lineage>
</organism>
<dbReference type="PANTHER" id="PTHR44757">
    <property type="entry name" value="DIGUANYLATE CYCLASE DGCP"/>
    <property type="match status" value="1"/>
</dbReference>
<dbReference type="InterPro" id="IPR000014">
    <property type="entry name" value="PAS"/>
</dbReference>
<dbReference type="SMART" id="SM00086">
    <property type="entry name" value="PAC"/>
    <property type="match status" value="1"/>
</dbReference>
<dbReference type="InterPro" id="IPR001633">
    <property type="entry name" value="EAL_dom"/>
</dbReference>
<dbReference type="InterPro" id="IPR029787">
    <property type="entry name" value="Nucleotide_cyclase"/>
</dbReference>
<evidence type="ECO:0000259" key="3">
    <source>
        <dbReference type="PROSITE" id="PS50883"/>
    </source>
</evidence>
<dbReference type="NCBIfam" id="TIGR00229">
    <property type="entry name" value="sensory_box"/>
    <property type="match status" value="1"/>
</dbReference>
<feature type="domain" description="EAL" evidence="3">
    <location>
        <begin position="314"/>
        <end position="565"/>
    </location>
</feature>
<dbReference type="InterPro" id="IPR000160">
    <property type="entry name" value="GGDEF_dom"/>
</dbReference>
<dbReference type="SMART" id="SM00267">
    <property type="entry name" value="GGDEF"/>
    <property type="match status" value="1"/>
</dbReference>
<evidence type="ECO:0000259" key="4">
    <source>
        <dbReference type="PROSITE" id="PS50887"/>
    </source>
</evidence>
<dbReference type="InterPro" id="IPR052155">
    <property type="entry name" value="Biofilm_reg_signaling"/>
</dbReference>
<reference evidence="6" key="1">
    <citation type="journal article" date="2019" name="Int. J. Syst. Evol. Microbiol.">
        <title>The Global Catalogue of Microorganisms (GCM) 10K type strain sequencing project: providing services to taxonomists for standard genome sequencing and annotation.</title>
        <authorList>
            <consortium name="The Broad Institute Genomics Platform"/>
            <consortium name="The Broad Institute Genome Sequencing Center for Infectious Disease"/>
            <person name="Wu L."/>
            <person name="Ma J."/>
        </authorList>
    </citation>
    <scope>NUCLEOTIDE SEQUENCE [LARGE SCALE GENOMIC DNA]</scope>
    <source>
        <strain evidence="6">KCTC 13193</strain>
    </source>
</reference>
<evidence type="ECO:0000313" key="5">
    <source>
        <dbReference type="EMBL" id="MFC2947371.1"/>
    </source>
</evidence>
<sequence>MNNDANLLLETQQKLKDIETALNESSIIAITDSRGTIQFANNKFCEISKYPREELIGSNQRIVNSGHHPRSFFKEMWKCIGTGKVWRGEIKNRAKDGSYYWVDTTIVPFLNDQGKPYQYISIRHDITKRKEYEDHIKAMAYTDPLTGLPNRHQLNRWMAGHTAGEEHPYTVLFVDLDRFKSINDNFGHSLGDLLLQEVANRLNDCLDTEDFLTRQGGDEFIIILNKQERQAIIPVVERILTRIAEPYCVNNNQIILSASIGISQGVLGTRETYFEGFVETLISKADTAMYHAKTQGGNQFCFNTPNQNMEIQRIYQLEMKLRKALENREFSVVYQPLINLTTNQMVGIEALLRWNNPELGTVPPNEFIPMLENLGLIIPVGKWVLYEVCSQMKSWQEQGIIMERASVNVSPIQLRDKSFAWELKEILAETQLDASYLELEITEGTILQIKDSSDTLSSLKEIGVKVSIDDFGTGYSSLSYLKKLPIDTLKIDKSFIDDLDADGEFLVNTIIHIGKNLKFKVLAEGIESINQLLYLREQKCNEGQGYFFSKPVNQEEIALIYQQINRSDLPPRK</sequence>
<dbReference type="NCBIfam" id="TIGR00254">
    <property type="entry name" value="GGDEF"/>
    <property type="match status" value="1"/>
</dbReference>
<dbReference type="CDD" id="cd01949">
    <property type="entry name" value="GGDEF"/>
    <property type="match status" value="1"/>
</dbReference>
<comment type="caution">
    <text evidence="5">The sequence shown here is derived from an EMBL/GenBank/DDBJ whole genome shotgun (WGS) entry which is preliminary data.</text>
</comment>
<dbReference type="CDD" id="cd00130">
    <property type="entry name" value="PAS"/>
    <property type="match status" value="1"/>
</dbReference>
<dbReference type="InterPro" id="IPR001610">
    <property type="entry name" value="PAC"/>
</dbReference>
<feature type="domain" description="GGDEF" evidence="4">
    <location>
        <begin position="167"/>
        <end position="305"/>
    </location>
</feature>
<evidence type="ECO:0000259" key="1">
    <source>
        <dbReference type="PROSITE" id="PS50112"/>
    </source>
</evidence>